<dbReference type="NCBIfam" id="TIGR01484">
    <property type="entry name" value="HAD-SF-IIB"/>
    <property type="match status" value="1"/>
</dbReference>
<reference evidence="4 5" key="1">
    <citation type="submission" date="2020-06" db="EMBL/GenBank/DDBJ databases">
        <title>The yeast mating-type switching endonuclease HO is a domesticated member of an unorthodox homing genetic element family.</title>
        <authorList>
            <person name="Coughlan A.Y."/>
            <person name="Lombardi L."/>
            <person name="Braun-Galleani S."/>
            <person name="Martos A.R."/>
            <person name="Galeote V."/>
            <person name="Bigey F."/>
            <person name="Dequin S."/>
            <person name="Byrne K.P."/>
            <person name="Wolfe K.H."/>
        </authorList>
    </citation>
    <scope>NUCLEOTIDE SEQUENCE [LARGE SCALE GENOMIC DNA]</scope>
    <source>
        <strain evidence="4 5">CBS2947</strain>
    </source>
</reference>
<dbReference type="GO" id="GO:0003825">
    <property type="term" value="F:alpha,alpha-trehalose-phosphate synthase (UDP-forming) activity"/>
    <property type="evidence" value="ECO:0007669"/>
    <property type="project" value="TreeGrafter"/>
</dbReference>
<dbReference type="Pfam" id="PF00982">
    <property type="entry name" value="Glyco_transf_20"/>
    <property type="match status" value="1"/>
</dbReference>
<dbReference type="PANTHER" id="PTHR10788">
    <property type="entry name" value="TREHALOSE-6-PHOSPHATE SYNTHASE"/>
    <property type="match status" value="1"/>
</dbReference>
<sequence length="943" mass="107924">MTVDATLKVNGSKPSGKRQRIINCVRQLPYQIQLGETNDDWKIQPIIGNSSLYSSLDYLNSDEKAKDYEQHVVGWTGEITREQDFASRLLASYSDKRKESSDDNIEDDPLYLTKEQMNGLTETIQQKNAQNVDTKISNVHPVWLLRRDQSRWRDYAENVLWPTFHYILKFSSDGGDKENKWWYDYVKFNEAYAMKIGEIYQKGDIIWIHDYYLLLLPQLLRMKFSDEDLVIAYFHHSPWPSNEYFRVLPRRKQILDGLVGANRICFQNDGFARHFVSSCKRLLESTSRKSKNALDIDQYEVGAYGGDVIVDSLPIGVNTKKILEDAFVADIDTKVLAIKDAYEGKKIIIGRDSLDAVRGVVQKLRAFETLLAMYPEWRDKVVLIQVSSPPINRNSEQTIKLEQQVTELVNSINSKYGDLDFSPVQHYYMRIPKDVYLSLLRVADLCLITSVRDGMNTTALEYVTVKSHMSSYNCYGNPLILSEFSGSSTVLKDAIIVNPWDSVAVAKRINRALKMSKEEKFTLEKKIWSEVPTIQDWTDKFLSTLDDISHHSSPSGKDNRITPALNRPVLLENYKQANRRLFLFDYDGTLTPIVRDPAAAIPSARLLSTLNNLAADPKNQIWIISGRDQKFLNKWLGSKLPQLGLSAEHGCFVKDINGGEWVNLTERFDMSWQVKVGKVMEDFTTRTPGSFLERKKVALTWHYRQASPELGEFHAVEMKKDLLKIAEEYDLEIMDGKANLEVRPRFVNKGEIVRRLVWHKHGTPQDMLDNSREELTKDEMPDFIFCLGDDLTDEDMFNQLNRIEGVWKKKYPDQVNQWKNFGFYPCTVGSASKKTVAKSHLTDPQQVLETLGLLVGSVSLFQSAGTVDLDPRGHVKNSESSLKSEQATAEYVMKRQNSSTSLKKQGSSTSLNRQYPNTPLTMSRQNSSTSMNRQGSVNSIRDK</sequence>
<dbReference type="OrthoDB" id="755951at2759"/>
<dbReference type="PANTHER" id="PTHR10788:SF123">
    <property type="entry name" value="TREHALOSE-PHOSPHATASE"/>
    <property type="match status" value="1"/>
</dbReference>
<dbReference type="InterPro" id="IPR006379">
    <property type="entry name" value="HAD-SF_hydro_IIB"/>
</dbReference>
<dbReference type="SUPFAM" id="SSF53756">
    <property type="entry name" value="UDP-Glycosyltransferase/glycogen phosphorylase"/>
    <property type="match status" value="1"/>
</dbReference>
<accession>A0A7H9HQT4</accession>
<keyword evidence="5" id="KW-1185">Reference proteome</keyword>
<dbReference type="Gene3D" id="3.40.50.1000">
    <property type="entry name" value="HAD superfamily/HAD-like"/>
    <property type="match status" value="1"/>
</dbReference>
<dbReference type="AlphaFoldDB" id="A0A7H9HQT4"/>
<feature type="compositionally biased region" description="Polar residues" evidence="3">
    <location>
        <begin position="895"/>
        <end position="943"/>
    </location>
</feature>
<dbReference type="GO" id="GO:0005992">
    <property type="term" value="P:trehalose biosynthetic process"/>
    <property type="evidence" value="ECO:0007669"/>
    <property type="project" value="InterPro"/>
</dbReference>
<dbReference type="SUPFAM" id="SSF56784">
    <property type="entry name" value="HAD-like"/>
    <property type="match status" value="1"/>
</dbReference>
<dbReference type="InterPro" id="IPR023214">
    <property type="entry name" value="HAD_sf"/>
</dbReference>
<dbReference type="Pfam" id="PF02358">
    <property type="entry name" value="Trehalose_PPase"/>
    <property type="match status" value="1"/>
</dbReference>
<evidence type="ECO:0000256" key="1">
    <source>
        <dbReference type="ARBA" id="ARBA00005409"/>
    </source>
</evidence>
<dbReference type="GO" id="GO:0005829">
    <property type="term" value="C:cytosol"/>
    <property type="evidence" value="ECO:0007669"/>
    <property type="project" value="TreeGrafter"/>
</dbReference>
<dbReference type="EMBL" id="CP059269">
    <property type="protein sequence ID" value="QLQ79566.1"/>
    <property type="molecule type" value="Genomic_DNA"/>
</dbReference>
<dbReference type="FunFam" id="3.40.50.2000:FF:000036">
    <property type="entry name" value="Alpha,alpha-trehalose-phosphate synthase subunit Tps2"/>
    <property type="match status" value="1"/>
</dbReference>
<evidence type="ECO:0000313" key="5">
    <source>
        <dbReference type="Proteomes" id="UP000510647"/>
    </source>
</evidence>
<evidence type="ECO:0000313" key="4">
    <source>
        <dbReference type="EMBL" id="QLQ79566.1"/>
    </source>
</evidence>
<dbReference type="CDD" id="cd01627">
    <property type="entry name" value="HAD_TPP"/>
    <property type="match status" value="1"/>
</dbReference>
<evidence type="ECO:0000256" key="2">
    <source>
        <dbReference type="ARBA" id="ARBA00006330"/>
    </source>
</evidence>
<comment type="similarity">
    <text evidence="2">In the C-terminal section; belongs to the trehalose phosphatase family.</text>
</comment>
<dbReference type="FunFam" id="3.40.50.2000:FF:000131">
    <property type="entry name" value="Trehalose-6-phosphate phosphatase"/>
    <property type="match status" value="1"/>
</dbReference>
<feature type="region of interest" description="Disordered" evidence="3">
    <location>
        <begin position="867"/>
        <end position="886"/>
    </location>
</feature>
<name>A0A7H9HQT4_9SACH</name>
<dbReference type="GO" id="GO:0031505">
    <property type="term" value="P:fungal-type cell wall organization"/>
    <property type="evidence" value="ECO:0007669"/>
    <property type="project" value="TreeGrafter"/>
</dbReference>
<dbReference type="InterPro" id="IPR001830">
    <property type="entry name" value="Glyco_trans_20"/>
</dbReference>
<dbReference type="Gene3D" id="3.30.70.1020">
    <property type="entry name" value="Trehalose-6-phosphate phosphatase related protein, domain 2"/>
    <property type="match status" value="1"/>
</dbReference>
<comment type="similarity">
    <text evidence="1">In the N-terminal section; belongs to the glycosyltransferase 20 family.</text>
</comment>
<dbReference type="NCBIfam" id="TIGR00685">
    <property type="entry name" value="T6PP"/>
    <property type="match status" value="1"/>
</dbReference>
<gene>
    <name evidence="4" type="ORF">HG537_0C02130</name>
</gene>
<dbReference type="InterPro" id="IPR036412">
    <property type="entry name" value="HAD-like_sf"/>
</dbReference>
<dbReference type="InterPro" id="IPR003337">
    <property type="entry name" value="Trehalose_PPase"/>
</dbReference>
<protein>
    <submittedName>
        <fullName evidence="4">Uncharacterized protein</fullName>
    </submittedName>
</protein>
<dbReference type="Gene3D" id="3.40.50.2000">
    <property type="entry name" value="Glycogen Phosphorylase B"/>
    <property type="match status" value="2"/>
</dbReference>
<dbReference type="CDD" id="cd03788">
    <property type="entry name" value="GT20_TPS"/>
    <property type="match status" value="1"/>
</dbReference>
<dbReference type="GO" id="GO:0034605">
    <property type="term" value="P:cellular response to heat"/>
    <property type="evidence" value="ECO:0007669"/>
    <property type="project" value="TreeGrafter"/>
</dbReference>
<dbReference type="Proteomes" id="UP000510647">
    <property type="component" value="Chromosome 3"/>
</dbReference>
<organism evidence="4 5">
    <name type="scientific">Torulaspora globosa</name>
    <dbReference type="NCBI Taxonomy" id="48254"/>
    <lineage>
        <taxon>Eukaryota</taxon>
        <taxon>Fungi</taxon>
        <taxon>Dikarya</taxon>
        <taxon>Ascomycota</taxon>
        <taxon>Saccharomycotina</taxon>
        <taxon>Saccharomycetes</taxon>
        <taxon>Saccharomycetales</taxon>
        <taxon>Saccharomycetaceae</taxon>
        <taxon>Torulaspora</taxon>
    </lineage>
</organism>
<dbReference type="GO" id="GO:0005946">
    <property type="term" value="C:alpha,alpha-trehalose-phosphate synthase complex (UDP-forming)"/>
    <property type="evidence" value="ECO:0007669"/>
    <property type="project" value="TreeGrafter"/>
</dbReference>
<evidence type="ECO:0000256" key="3">
    <source>
        <dbReference type="SAM" id="MobiDB-lite"/>
    </source>
</evidence>
<dbReference type="GO" id="GO:0004805">
    <property type="term" value="F:trehalose-phosphatase activity"/>
    <property type="evidence" value="ECO:0007669"/>
    <property type="project" value="TreeGrafter"/>
</dbReference>
<proteinExistence type="inferred from homology"/>
<feature type="region of interest" description="Disordered" evidence="3">
    <location>
        <begin position="893"/>
        <end position="943"/>
    </location>
</feature>